<keyword evidence="5 12" id="KW-0812">Transmembrane</keyword>
<comment type="pathway">
    <text evidence="2">Lipid metabolism; sphingolipid metabolism.</text>
</comment>
<accession>V9L1T0</accession>
<feature type="transmembrane region" description="Helical" evidence="14">
    <location>
        <begin position="303"/>
        <end position="324"/>
    </location>
</feature>
<dbReference type="AlphaFoldDB" id="V9L1T0"/>
<evidence type="ECO:0000313" key="17">
    <source>
        <dbReference type="EMBL" id="AFP05198.1"/>
    </source>
</evidence>
<feature type="transmembrane region" description="Helical" evidence="14">
    <location>
        <begin position="136"/>
        <end position="155"/>
    </location>
</feature>
<dbReference type="PANTHER" id="PTHR12560">
    <property type="entry name" value="LONGEVITY ASSURANCE FACTOR 1 LAG1"/>
    <property type="match status" value="1"/>
</dbReference>
<dbReference type="Pfam" id="PF03798">
    <property type="entry name" value="TRAM_LAG1_CLN8"/>
    <property type="match status" value="1"/>
</dbReference>
<evidence type="ECO:0000256" key="8">
    <source>
        <dbReference type="ARBA" id="ARBA00023098"/>
    </source>
</evidence>
<name>V9L1T0_CALMI</name>
<evidence type="ECO:0000256" key="1">
    <source>
        <dbReference type="ARBA" id="ARBA00004477"/>
    </source>
</evidence>
<dbReference type="PIRSF" id="PIRSF005225">
    <property type="entry name" value="LAG1_LAC1"/>
    <property type="match status" value="1"/>
</dbReference>
<keyword evidence="7 14" id="KW-1133">Transmembrane helix</keyword>
<feature type="domain" description="TLC" evidence="16">
    <location>
        <begin position="131"/>
        <end position="332"/>
    </location>
</feature>
<feature type="transmembrane region" description="Helical" evidence="14">
    <location>
        <begin position="264"/>
        <end position="291"/>
    </location>
</feature>
<keyword evidence="9 12" id="KW-0472">Membrane</keyword>
<dbReference type="GO" id="GO:0005634">
    <property type="term" value="C:nucleus"/>
    <property type="evidence" value="ECO:0007669"/>
    <property type="project" value="UniProtKB-SubCell"/>
</dbReference>
<evidence type="ECO:0000256" key="12">
    <source>
        <dbReference type="PROSITE-ProRule" id="PRU00205"/>
    </source>
</evidence>
<evidence type="ECO:0000256" key="5">
    <source>
        <dbReference type="ARBA" id="ARBA00022692"/>
    </source>
</evidence>
<evidence type="ECO:0000259" key="15">
    <source>
        <dbReference type="PROSITE" id="PS50071"/>
    </source>
</evidence>
<dbReference type="InterPro" id="IPR009057">
    <property type="entry name" value="Homeodomain-like_sf"/>
</dbReference>
<evidence type="ECO:0000256" key="7">
    <source>
        <dbReference type="ARBA" id="ARBA00022989"/>
    </source>
</evidence>
<evidence type="ECO:0000256" key="3">
    <source>
        <dbReference type="ARBA" id="ARBA00004991"/>
    </source>
</evidence>
<comment type="pathway">
    <text evidence="3">Sphingolipid metabolism.</text>
</comment>
<keyword evidence="4" id="KW-0808">Transferase</keyword>
<sequence length="381" mass="45218">MLRTLYDYWWWPRLWLPYNLTWADLEDREGRVYAKASDLYMTIPCALVFMMVRYAFERSVANLCARALGVRETVRNKVTPNPPLEQFYISASKHPQQSDVDGLVKKTGMNARQIDRWFRRRRNADRPSMLKKFREACWRFTFYLVAFLAGMAVLVDKPWLYDLRETWKGFPVQTMLPSQYWYYMIELGFYWSLLFSVASDVKRKDFKEQIIHHVATIILISFSWCTNYIRAGTLVMAVHDSSDYLLESAKMFNYAGWKTTCNSLFIMFAIVFIITRLIIFPFWIIHCTVIYPLELYPAFFGYYFFNGILFILQMLHLFWAALIIRMALKFITGRQLVEDERSDRDETDVDDDGEEDSEKMTKKRALSNGYPVLNNNHSKTE</sequence>
<dbReference type="GO" id="GO:0050291">
    <property type="term" value="F:sphingosine N-acyltransferase activity"/>
    <property type="evidence" value="ECO:0007669"/>
    <property type="project" value="InterPro"/>
</dbReference>
<dbReference type="InterPro" id="IPR006634">
    <property type="entry name" value="TLC-dom"/>
</dbReference>
<dbReference type="InterPro" id="IPR001356">
    <property type="entry name" value="HD"/>
</dbReference>
<reference evidence="17" key="1">
    <citation type="journal article" date="2014" name="Nature">
        <title>Elephant shark genome provides unique insights into gnathostome evolution.</title>
        <authorList>
            <consortium name="International Elephant Shark Genome Sequencing Consortium"/>
            <person name="Venkatesh B."/>
            <person name="Lee A.P."/>
            <person name="Ravi V."/>
            <person name="Maurya A.K."/>
            <person name="Lian M.M."/>
            <person name="Swann J.B."/>
            <person name="Ohta Y."/>
            <person name="Flajnik M.F."/>
            <person name="Sutoh Y."/>
            <person name="Kasahara M."/>
            <person name="Hoon S."/>
            <person name="Gangu V."/>
            <person name="Roy S.W."/>
            <person name="Irimia M."/>
            <person name="Korzh V."/>
            <person name="Kondrychyn I."/>
            <person name="Lim Z.W."/>
            <person name="Tay B.H."/>
            <person name="Tohari S."/>
            <person name="Kong K.W."/>
            <person name="Ho S."/>
            <person name="Lorente-Galdos B."/>
            <person name="Quilez J."/>
            <person name="Marques-Bonet T."/>
            <person name="Raney B.J."/>
            <person name="Ingham P.W."/>
            <person name="Tay A."/>
            <person name="Hillier L.W."/>
            <person name="Minx P."/>
            <person name="Boehm T."/>
            <person name="Wilson R.K."/>
            <person name="Brenner S."/>
            <person name="Warren W.C."/>
        </authorList>
    </citation>
    <scope>NUCLEOTIDE SEQUENCE</scope>
    <source>
        <tissue evidence="17">Muscle</tissue>
    </source>
</reference>
<evidence type="ECO:0000256" key="4">
    <source>
        <dbReference type="ARBA" id="ARBA00022679"/>
    </source>
</evidence>
<dbReference type="PANTHER" id="PTHR12560:SF7">
    <property type="entry name" value="CERAMIDE SYNTHASE 2"/>
    <property type="match status" value="1"/>
</dbReference>
<feature type="domain" description="Homeobox" evidence="15">
    <location>
        <begin position="84"/>
        <end position="128"/>
    </location>
</feature>
<dbReference type="PROSITE" id="PS50922">
    <property type="entry name" value="TLC"/>
    <property type="match status" value="1"/>
</dbReference>
<keyword evidence="11" id="KW-0238">DNA-binding</keyword>
<feature type="transmembrane region" description="Helical" evidence="14">
    <location>
        <begin position="39"/>
        <end position="56"/>
    </location>
</feature>
<dbReference type="InterPro" id="IPR016439">
    <property type="entry name" value="Lag1/Lac1-like"/>
</dbReference>
<evidence type="ECO:0000256" key="9">
    <source>
        <dbReference type="ARBA" id="ARBA00023136"/>
    </source>
</evidence>
<dbReference type="FunFam" id="1.10.10.60:FF:000020">
    <property type="entry name" value="Ceramide synthase 5"/>
    <property type="match status" value="1"/>
</dbReference>
<dbReference type="SMART" id="SM00724">
    <property type="entry name" value="TLC"/>
    <property type="match status" value="1"/>
</dbReference>
<comment type="subcellular location">
    <subcellularLocation>
        <location evidence="1">Endoplasmic reticulum membrane</location>
        <topology evidence="1">Multi-pass membrane protein</topology>
    </subcellularLocation>
    <subcellularLocation>
        <location evidence="11">Nucleus</location>
    </subcellularLocation>
</comment>
<comment type="catalytic activity">
    <reaction evidence="10">
        <text>sphinganine + octadecanoyl-CoA = N-(octadecanoyl)-sphinganine + CoA + H(+)</text>
        <dbReference type="Rhea" id="RHEA:36547"/>
        <dbReference type="ChEBI" id="CHEBI:15378"/>
        <dbReference type="ChEBI" id="CHEBI:57287"/>
        <dbReference type="ChEBI" id="CHEBI:57394"/>
        <dbReference type="ChEBI" id="CHEBI:57817"/>
        <dbReference type="ChEBI" id="CHEBI:67033"/>
    </reaction>
    <physiologicalReaction direction="left-to-right" evidence="10">
        <dbReference type="Rhea" id="RHEA:36548"/>
    </physiologicalReaction>
</comment>
<keyword evidence="11" id="KW-0539">Nucleus</keyword>
<dbReference type="GO" id="GO:0046513">
    <property type="term" value="P:ceramide biosynthetic process"/>
    <property type="evidence" value="ECO:0007669"/>
    <property type="project" value="InterPro"/>
</dbReference>
<dbReference type="Gene3D" id="1.10.10.60">
    <property type="entry name" value="Homeodomain-like"/>
    <property type="match status" value="1"/>
</dbReference>
<keyword evidence="6" id="KW-0256">Endoplasmic reticulum</keyword>
<evidence type="ECO:0000256" key="10">
    <source>
        <dbReference type="ARBA" id="ARBA00049036"/>
    </source>
</evidence>
<feature type="DNA-binding region" description="Homeobox" evidence="11">
    <location>
        <begin position="86"/>
        <end position="129"/>
    </location>
</feature>
<feature type="transmembrane region" description="Helical" evidence="14">
    <location>
        <begin position="180"/>
        <end position="198"/>
    </location>
</feature>
<evidence type="ECO:0000256" key="2">
    <source>
        <dbReference type="ARBA" id="ARBA00004760"/>
    </source>
</evidence>
<feature type="region of interest" description="Disordered" evidence="13">
    <location>
        <begin position="339"/>
        <end position="381"/>
    </location>
</feature>
<evidence type="ECO:0000256" key="11">
    <source>
        <dbReference type="PROSITE-ProRule" id="PRU00108"/>
    </source>
</evidence>
<keyword evidence="11" id="KW-0371">Homeobox</keyword>
<evidence type="ECO:0000256" key="6">
    <source>
        <dbReference type="ARBA" id="ARBA00022824"/>
    </source>
</evidence>
<dbReference type="GO" id="GO:0005789">
    <property type="term" value="C:endoplasmic reticulum membrane"/>
    <property type="evidence" value="ECO:0007669"/>
    <property type="project" value="UniProtKB-SubCell"/>
</dbReference>
<evidence type="ECO:0000256" key="14">
    <source>
        <dbReference type="SAM" id="Phobius"/>
    </source>
</evidence>
<dbReference type="CDD" id="cd00086">
    <property type="entry name" value="homeodomain"/>
    <property type="match status" value="1"/>
</dbReference>
<feature type="compositionally biased region" description="Acidic residues" evidence="13">
    <location>
        <begin position="345"/>
        <end position="357"/>
    </location>
</feature>
<dbReference type="UniPathway" id="UPA00222"/>
<dbReference type="GO" id="GO:0003677">
    <property type="term" value="F:DNA binding"/>
    <property type="evidence" value="ECO:0007669"/>
    <property type="project" value="UniProtKB-UniRule"/>
</dbReference>
<keyword evidence="8" id="KW-0443">Lipid metabolism</keyword>
<dbReference type="EMBL" id="JW872680">
    <property type="protein sequence ID" value="AFP05198.1"/>
    <property type="molecule type" value="mRNA"/>
</dbReference>
<protein>
    <submittedName>
        <fullName evidence="17">LAG1 longevity assurance-like 2</fullName>
    </submittedName>
</protein>
<organism evidence="17">
    <name type="scientific">Callorhinchus milii</name>
    <name type="common">Ghost shark</name>
    <dbReference type="NCBI Taxonomy" id="7868"/>
    <lineage>
        <taxon>Eukaryota</taxon>
        <taxon>Metazoa</taxon>
        <taxon>Chordata</taxon>
        <taxon>Craniata</taxon>
        <taxon>Vertebrata</taxon>
        <taxon>Chondrichthyes</taxon>
        <taxon>Holocephali</taxon>
        <taxon>Chimaeriformes</taxon>
        <taxon>Callorhinchidae</taxon>
        <taxon>Callorhinchus</taxon>
    </lineage>
</organism>
<evidence type="ECO:0000256" key="13">
    <source>
        <dbReference type="SAM" id="MobiDB-lite"/>
    </source>
</evidence>
<evidence type="ECO:0000259" key="16">
    <source>
        <dbReference type="PROSITE" id="PS50922"/>
    </source>
</evidence>
<proteinExistence type="evidence at transcript level"/>
<dbReference type="PROSITE" id="PS50071">
    <property type="entry name" value="HOMEOBOX_2"/>
    <property type="match status" value="1"/>
</dbReference>
<dbReference type="SUPFAM" id="SSF46689">
    <property type="entry name" value="Homeodomain-like"/>
    <property type="match status" value="1"/>
</dbReference>